<sequence length="508" mass="57761">MEMELSFLLGALLLLLPLLVTKWFKECNNRRKLPPGPMKLPFIGNIHQLVDWKSSELLPHRTLAKLASKHGPLMHMKLGERSAIVVSSPQMVREVMRKHDLNFTNRPVLLVGKEMFYDHADMGFCNYGDFWRQMRKICIQELLSHKNIQSFYPKMFNEISNLVSSIKADSATGGSPINLTETLSLYTNSVICKASVGRACKNQGSLIDIMRTVAGSAGVFDLADLFPSVKIIHFLSGLKYKLRKMHDEVDVLLEEIINEHESHNGSTNGDPTEEDIVDVLLRLQKSQDFSIPITRDNIKAIIIDLFAGGSTTSASTMEWAFSELMKNPKIMKKAQDEVREVFKGKLEGIDQTDIQKLKYLKMVVKETVRFHPLAPLLAPRESREECEINGYVIPKGTMALVNFWAISRDPNYWSNPETFDPERFNESHLDFTGAHFEFTPFGTGRRICPGISFSMATVELSLALLLYHFDWKLPNGMNPHELDMTEKFGNALERKNNLYLIPLPYVHA</sequence>
<dbReference type="STRING" id="4097.A0A1S3YND1"/>
<evidence type="ECO:0000256" key="5">
    <source>
        <dbReference type="ARBA" id="ARBA00023004"/>
    </source>
</evidence>
<evidence type="ECO:0000256" key="6">
    <source>
        <dbReference type="ARBA" id="ARBA00023033"/>
    </source>
</evidence>
<dbReference type="Gene3D" id="1.10.630.10">
    <property type="entry name" value="Cytochrome P450"/>
    <property type="match status" value="1"/>
</dbReference>
<keyword evidence="5 7" id="KW-0408">Iron</keyword>
<reference evidence="10" key="1">
    <citation type="journal article" date="2014" name="Nat. Commun.">
        <title>The tobacco genome sequence and its comparison with those of tomato and potato.</title>
        <authorList>
            <person name="Sierro N."/>
            <person name="Battey J.N."/>
            <person name="Ouadi S."/>
            <person name="Bakaher N."/>
            <person name="Bovet L."/>
            <person name="Willig A."/>
            <person name="Goepfert S."/>
            <person name="Peitsch M.C."/>
            <person name="Ivanov N.V."/>
        </authorList>
    </citation>
    <scope>NUCLEOTIDE SEQUENCE [LARGE SCALE GENOMIC DNA]</scope>
</reference>
<dbReference type="Proteomes" id="UP000790787">
    <property type="component" value="Chromosome 19"/>
</dbReference>
<evidence type="ECO:0000256" key="9">
    <source>
        <dbReference type="SAM" id="SignalP"/>
    </source>
</evidence>
<comment type="cofactor">
    <cofactor evidence="7">
        <name>heme</name>
        <dbReference type="ChEBI" id="CHEBI:30413"/>
    </cofactor>
</comment>
<dbReference type="PANTHER" id="PTHR47955">
    <property type="entry name" value="CYTOCHROME P450 FAMILY 71 PROTEIN"/>
    <property type="match status" value="1"/>
</dbReference>
<feature type="signal peptide" evidence="9">
    <location>
        <begin position="1"/>
        <end position="23"/>
    </location>
</feature>
<evidence type="ECO:0000256" key="3">
    <source>
        <dbReference type="ARBA" id="ARBA00022723"/>
    </source>
</evidence>
<dbReference type="GO" id="GO:0004497">
    <property type="term" value="F:monooxygenase activity"/>
    <property type="evidence" value="ECO:0007669"/>
    <property type="project" value="UniProtKB-KW"/>
</dbReference>
<dbReference type="RefSeq" id="XP_016453435.1">
    <property type="nucleotide sequence ID" value="XM_016597949.1"/>
</dbReference>
<evidence type="ECO:0000256" key="8">
    <source>
        <dbReference type="RuleBase" id="RU000461"/>
    </source>
</evidence>
<dbReference type="SUPFAM" id="SSF48264">
    <property type="entry name" value="Cytochrome P450"/>
    <property type="match status" value="1"/>
</dbReference>
<keyword evidence="10" id="KW-1185">Reference proteome</keyword>
<dbReference type="GO" id="GO:0016491">
    <property type="term" value="F:oxidoreductase activity"/>
    <property type="evidence" value="ECO:0000318"/>
    <property type="project" value="GO_Central"/>
</dbReference>
<dbReference type="InterPro" id="IPR017972">
    <property type="entry name" value="Cyt_P450_CS"/>
</dbReference>
<reference evidence="11" key="2">
    <citation type="submission" date="2025-08" db="UniProtKB">
        <authorList>
            <consortium name="RefSeq"/>
        </authorList>
    </citation>
    <scope>IDENTIFICATION</scope>
    <source>
        <tissue evidence="11">Leaf</tissue>
    </source>
</reference>
<keyword evidence="9" id="KW-0732">Signal</keyword>
<dbReference type="AlphaFoldDB" id="A0A1S3YND1"/>
<dbReference type="PRINTS" id="PR00463">
    <property type="entry name" value="EP450I"/>
</dbReference>
<keyword evidence="6 8" id="KW-0503">Monooxygenase</keyword>
<keyword evidence="3 7" id="KW-0479">Metal-binding</keyword>
<dbReference type="InterPro" id="IPR001128">
    <property type="entry name" value="Cyt_P450"/>
</dbReference>
<dbReference type="GO" id="GO:0005506">
    <property type="term" value="F:iron ion binding"/>
    <property type="evidence" value="ECO:0007669"/>
    <property type="project" value="InterPro"/>
</dbReference>
<feature type="chain" id="PRO_5010223003" evidence="9">
    <location>
        <begin position="24"/>
        <end position="508"/>
    </location>
</feature>
<dbReference type="CDD" id="cd11072">
    <property type="entry name" value="CYP71-like"/>
    <property type="match status" value="1"/>
</dbReference>
<protein>
    <submittedName>
        <fullName evidence="11">Premnaspirodiene oxygenase-like</fullName>
    </submittedName>
</protein>
<dbReference type="InterPro" id="IPR002401">
    <property type="entry name" value="Cyt_P450_E_grp-I"/>
</dbReference>
<evidence type="ECO:0000256" key="4">
    <source>
        <dbReference type="ARBA" id="ARBA00023002"/>
    </source>
</evidence>
<keyword evidence="2 7" id="KW-0349">Heme</keyword>
<dbReference type="Pfam" id="PF00067">
    <property type="entry name" value="p450"/>
    <property type="match status" value="1"/>
</dbReference>
<organism evidence="10 11">
    <name type="scientific">Nicotiana tabacum</name>
    <name type="common">Common tobacco</name>
    <dbReference type="NCBI Taxonomy" id="4097"/>
    <lineage>
        <taxon>Eukaryota</taxon>
        <taxon>Viridiplantae</taxon>
        <taxon>Streptophyta</taxon>
        <taxon>Embryophyta</taxon>
        <taxon>Tracheophyta</taxon>
        <taxon>Spermatophyta</taxon>
        <taxon>Magnoliopsida</taxon>
        <taxon>eudicotyledons</taxon>
        <taxon>Gunneridae</taxon>
        <taxon>Pentapetalae</taxon>
        <taxon>asterids</taxon>
        <taxon>lamiids</taxon>
        <taxon>Solanales</taxon>
        <taxon>Solanaceae</taxon>
        <taxon>Nicotianoideae</taxon>
        <taxon>Nicotianeae</taxon>
        <taxon>Nicotiana</taxon>
    </lineage>
</organism>
<gene>
    <name evidence="11" type="primary">LOC107777799</name>
</gene>
<dbReference type="SMR" id="A0A1S3YND1"/>
<dbReference type="OrthoDB" id="2789670at2759"/>
<evidence type="ECO:0000313" key="11">
    <source>
        <dbReference type="RefSeq" id="XP_016453435.1"/>
    </source>
</evidence>
<dbReference type="GeneID" id="107777799"/>
<dbReference type="KEGG" id="nta:107777799"/>
<evidence type="ECO:0000256" key="1">
    <source>
        <dbReference type="ARBA" id="ARBA00010617"/>
    </source>
</evidence>
<evidence type="ECO:0000256" key="7">
    <source>
        <dbReference type="PIRSR" id="PIRSR602401-1"/>
    </source>
</evidence>
<dbReference type="PRINTS" id="PR00385">
    <property type="entry name" value="P450"/>
</dbReference>
<dbReference type="PaxDb" id="4097-A0A1S3YND1"/>
<dbReference type="PANTHER" id="PTHR47955:SF8">
    <property type="entry name" value="CYTOCHROME P450 71D11-LIKE"/>
    <property type="match status" value="1"/>
</dbReference>
<evidence type="ECO:0000313" key="10">
    <source>
        <dbReference type="Proteomes" id="UP000790787"/>
    </source>
</evidence>
<name>A0A1S3YND1_TOBAC</name>
<dbReference type="GO" id="GO:0020037">
    <property type="term" value="F:heme binding"/>
    <property type="evidence" value="ECO:0007669"/>
    <property type="project" value="InterPro"/>
</dbReference>
<evidence type="ECO:0000256" key="2">
    <source>
        <dbReference type="ARBA" id="ARBA00022617"/>
    </source>
</evidence>
<accession>A0A1S3YND1</accession>
<dbReference type="PROSITE" id="PS00086">
    <property type="entry name" value="CYTOCHROME_P450"/>
    <property type="match status" value="1"/>
</dbReference>
<dbReference type="RefSeq" id="XP_016453435.1">
    <property type="nucleotide sequence ID" value="XM_016597949.2"/>
</dbReference>
<feature type="binding site" description="axial binding residue" evidence="7">
    <location>
        <position position="448"/>
    </location>
    <ligand>
        <name>heme</name>
        <dbReference type="ChEBI" id="CHEBI:30413"/>
    </ligand>
    <ligandPart>
        <name>Fe</name>
        <dbReference type="ChEBI" id="CHEBI:18248"/>
    </ligandPart>
</feature>
<dbReference type="OMA" id="EQCKEMH"/>
<dbReference type="FunFam" id="1.10.630.10:FF:000043">
    <property type="entry name" value="Cytochrome P450 99A2"/>
    <property type="match status" value="1"/>
</dbReference>
<dbReference type="InterPro" id="IPR036396">
    <property type="entry name" value="Cyt_P450_sf"/>
</dbReference>
<proteinExistence type="inferred from homology"/>
<keyword evidence="4 8" id="KW-0560">Oxidoreductase</keyword>
<dbReference type="GO" id="GO:0016705">
    <property type="term" value="F:oxidoreductase activity, acting on paired donors, with incorporation or reduction of molecular oxygen"/>
    <property type="evidence" value="ECO:0007669"/>
    <property type="project" value="InterPro"/>
</dbReference>
<comment type="similarity">
    <text evidence="1 8">Belongs to the cytochrome P450 family.</text>
</comment>